<feature type="compositionally biased region" description="Polar residues" evidence="2">
    <location>
        <begin position="200"/>
        <end position="210"/>
    </location>
</feature>
<evidence type="ECO:0000256" key="2">
    <source>
        <dbReference type="SAM" id="MobiDB-lite"/>
    </source>
</evidence>
<feature type="compositionally biased region" description="Basic and acidic residues" evidence="2">
    <location>
        <begin position="346"/>
        <end position="355"/>
    </location>
</feature>
<feature type="coiled-coil region" evidence="1">
    <location>
        <begin position="361"/>
        <end position="388"/>
    </location>
</feature>
<feature type="region of interest" description="Disordered" evidence="2">
    <location>
        <begin position="401"/>
        <end position="427"/>
    </location>
</feature>
<evidence type="ECO:0000313" key="3">
    <source>
        <dbReference type="EMBL" id="KAF9536905.1"/>
    </source>
</evidence>
<dbReference type="AlphaFoldDB" id="A0A9P6EX36"/>
<sequence>MVEGRVPPGLNDEAVKKVKEGCDSTETFKKENLNLLLDTGTRQSLYRDSVRKVFEATWDIAILPYQPKPTIGGAPDDGGSGSSTSTMGAGPARRTGDAAEEFRRMDEDEIFSMVEAESKARDQKRLRTVTVSSKDIVRQELLDMKMVRESKDESLEGPEQATTAFAEMIRILQEKQEVLANATDELACLGRKTTILMSQNRFSTPGQSETGLEPEPLQKRETPITTPAPSISSLHPIPLGAAALYEILCSNGPYHFDARIDDTHLISSVDHANKNQSTVFGNFFDMDKIHGICSGYGLHFADRISYINPYTVRILGEVVPAYQDRGGRPIVSDLDEAKKDKTRKRTDRDWGREGSRTGISQEAARKRLVDIEKDLKELESLQEEKRQKWLKADQDRYELSVHERELSKAGRRQRASERKVKAPRTAQQQQAYQDLFQARRTADILFLDWLKNDSRLRDLRATRKNGRKKLATDTPNAIATRAAHAELSSNSINTALTLDAIDSAHGVRRGARQACREFEGGKWRLKDLRDQEIRTKRVYATLAAEQRSNAKEAVIKDSKSKAPTSIPRKRNVAVVVLHGAAGTSVGSRIKGHQKRGGSKLTKEHRMYGTVAHTNENRTSRVCSCCFMPVFLSRGQRD</sequence>
<gene>
    <name evidence="3" type="ORF">EC957_009424</name>
</gene>
<comment type="caution">
    <text evidence="3">The sequence shown here is derived from an EMBL/GenBank/DDBJ whole genome shotgun (WGS) entry which is preliminary data.</text>
</comment>
<evidence type="ECO:0000256" key="1">
    <source>
        <dbReference type="SAM" id="Coils"/>
    </source>
</evidence>
<dbReference type="Proteomes" id="UP000723463">
    <property type="component" value="Unassembled WGS sequence"/>
</dbReference>
<feature type="region of interest" description="Disordered" evidence="2">
    <location>
        <begin position="200"/>
        <end position="231"/>
    </location>
</feature>
<accession>A0A9P6EX36</accession>
<reference evidence="3" key="1">
    <citation type="journal article" date="2020" name="Fungal Divers.">
        <title>Resolving the Mortierellaceae phylogeny through synthesis of multi-gene phylogenetics and phylogenomics.</title>
        <authorList>
            <person name="Vandepol N."/>
            <person name="Liber J."/>
            <person name="Desiro A."/>
            <person name="Na H."/>
            <person name="Kennedy M."/>
            <person name="Barry K."/>
            <person name="Grigoriev I.V."/>
            <person name="Miller A.N."/>
            <person name="O'Donnell K."/>
            <person name="Stajich J.E."/>
            <person name="Bonito G."/>
        </authorList>
    </citation>
    <scope>NUCLEOTIDE SEQUENCE</scope>
    <source>
        <strain evidence="3">NRRL 2591</strain>
    </source>
</reference>
<name>A0A9P6EX36_9FUNG</name>
<feature type="compositionally biased region" description="Low complexity" evidence="2">
    <location>
        <begin position="82"/>
        <end position="91"/>
    </location>
</feature>
<feature type="compositionally biased region" description="Basic and acidic residues" evidence="2">
    <location>
        <begin position="401"/>
        <end position="420"/>
    </location>
</feature>
<proteinExistence type="predicted"/>
<feature type="region of interest" description="Disordered" evidence="2">
    <location>
        <begin position="65"/>
        <end position="101"/>
    </location>
</feature>
<keyword evidence="4" id="KW-1185">Reference proteome</keyword>
<keyword evidence="1" id="KW-0175">Coiled coil</keyword>
<protein>
    <submittedName>
        <fullName evidence="3">Uncharacterized protein</fullName>
    </submittedName>
</protein>
<evidence type="ECO:0000313" key="4">
    <source>
        <dbReference type="Proteomes" id="UP000723463"/>
    </source>
</evidence>
<dbReference type="EMBL" id="JAAAXW010000515">
    <property type="protein sequence ID" value="KAF9536905.1"/>
    <property type="molecule type" value="Genomic_DNA"/>
</dbReference>
<feature type="region of interest" description="Disordered" evidence="2">
    <location>
        <begin position="329"/>
        <end position="358"/>
    </location>
</feature>
<organism evidence="3 4">
    <name type="scientific">Mortierella hygrophila</name>
    <dbReference type="NCBI Taxonomy" id="979708"/>
    <lineage>
        <taxon>Eukaryota</taxon>
        <taxon>Fungi</taxon>
        <taxon>Fungi incertae sedis</taxon>
        <taxon>Mucoromycota</taxon>
        <taxon>Mortierellomycotina</taxon>
        <taxon>Mortierellomycetes</taxon>
        <taxon>Mortierellales</taxon>
        <taxon>Mortierellaceae</taxon>
        <taxon>Mortierella</taxon>
    </lineage>
</organism>